<evidence type="ECO:0000256" key="5">
    <source>
        <dbReference type="ARBA" id="ARBA00023306"/>
    </source>
</evidence>
<dbReference type="GeneID" id="14890414"/>
<dbReference type="GO" id="GO:1902977">
    <property type="term" value="P:mitotic DNA replication preinitiation complex assembly"/>
    <property type="evidence" value="ECO:0007669"/>
    <property type="project" value="TreeGrafter"/>
</dbReference>
<name>A0A0A1U928_ENTIV</name>
<dbReference type="PANTHER" id="PTHR10507:SF0">
    <property type="entry name" value="CELL DIVISION CONTROL PROTEIN 45 HOMOLOG"/>
    <property type="match status" value="1"/>
</dbReference>
<dbReference type="GO" id="GO:0000727">
    <property type="term" value="P:double-strand break repair via break-induced replication"/>
    <property type="evidence" value="ECO:0007669"/>
    <property type="project" value="TreeGrafter"/>
</dbReference>
<dbReference type="GO" id="GO:0031261">
    <property type="term" value="C:DNA replication preinitiation complex"/>
    <property type="evidence" value="ECO:0007669"/>
    <property type="project" value="TreeGrafter"/>
</dbReference>
<sequence length="544" mass="62602">MLITADKFEEMYGEICNISQGKGKRSVQIFIAPTVDAIVCYKILTMLFQCDGILHTAIPVNNQDTLVRCFKDALKHTDVHSVIFIDCGANLDIEEIVPETLEISVYVLDSHRPFYPKNVSSQHIHLLTHLEYLQIEDQPQNEKADLIEGSDDCMGLLEPEKETPIDYIRKTTVTTGEFFSESVARVALGIAMKIKRVSKVMYWYAAIGLADQYVTLKINAKTYSNAMDFFRKSLKLEILESTDLLQTVKTDMCIKMDCQLMLLRHWTLYDSLFHTREIASRLGIWNSRGKEKFDVLIADMGIPLAQAKQNYRTMGLEMKNKFLSKIDGYAKYYKFENMFLPAFFRKHGSDYTISAIDATYAISTVITNDEEDKTWQTQFWEGYKLVSSDIAEAYKPGFEKCIEVNKVMVETGIMLMLSKNITNEENRYRFCSVTDPLLASKFKATYKALQLAQFLAETASRRYKKWLPLVLTVLDVEKKTFVVVGYSSPISIKNMNYFGAKFMQTAEKLKIVLLQKSFDSYIAEIHRDNLIRYKRALVKCFETI</sequence>
<dbReference type="InterPro" id="IPR003874">
    <property type="entry name" value="CDC45"/>
</dbReference>
<proteinExistence type="inferred from homology"/>
<evidence type="ECO:0000313" key="7">
    <source>
        <dbReference type="Proteomes" id="UP000014680"/>
    </source>
</evidence>
<keyword evidence="4" id="KW-0539">Nucleus</keyword>
<dbReference type="AlphaFoldDB" id="A0A0A1U928"/>
<evidence type="ECO:0008006" key="8">
    <source>
        <dbReference type="Google" id="ProtNLM"/>
    </source>
</evidence>
<dbReference type="KEGG" id="eiv:EIN_153890"/>
<dbReference type="EMBL" id="KB206474">
    <property type="protein sequence ID" value="ELP91352.1"/>
    <property type="molecule type" value="Genomic_DNA"/>
</dbReference>
<accession>A0A0A1U928</accession>
<keyword evidence="3" id="KW-0235">DNA replication</keyword>
<dbReference type="GO" id="GO:0003697">
    <property type="term" value="F:single-stranded DNA binding"/>
    <property type="evidence" value="ECO:0007669"/>
    <property type="project" value="TreeGrafter"/>
</dbReference>
<evidence type="ECO:0000256" key="3">
    <source>
        <dbReference type="ARBA" id="ARBA00022705"/>
    </source>
</evidence>
<dbReference type="PANTHER" id="PTHR10507">
    <property type="entry name" value="CDC45-RELATED PROTEIN"/>
    <property type="match status" value="1"/>
</dbReference>
<protein>
    <recommendedName>
        <fullName evidence="8">Cell division control protein 45</fullName>
    </recommendedName>
</protein>
<gene>
    <name evidence="6" type="ORF">EIN_153890</name>
</gene>
<dbReference type="OMA" id="EDCFMEA"/>
<dbReference type="GO" id="GO:0003682">
    <property type="term" value="F:chromatin binding"/>
    <property type="evidence" value="ECO:0007669"/>
    <property type="project" value="TreeGrafter"/>
</dbReference>
<keyword evidence="7" id="KW-1185">Reference proteome</keyword>
<keyword evidence="5" id="KW-0131">Cell cycle</keyword>
<dbReference type="Pfam" id="PF02724">
    <property type="entry name" value="CDC45"/>
    <property type="match status" value="2"/>
</dbReference>
<dbReference type="OrthoDB" id="10258882at2759"/>
<dbReference type="Proteomes" id="UP000014680">
    <property type="component" value="Unassembled WGS sequence"/>
</dbReference>
<organism evidence="6 7">
    <name type="scientific">Entamoeba invadens IP1</name>
    <dbReference type="NCBI Taxonomy" id="370355"/>
    <lineage>
        <taxon>Eukaryota</taxon>
        <taxon>Amoebozoa</taxon>
        <taxon>Evosea</taxon>
        <taxon>Archamoebae</taxon>
        <taxon>Mastigamoebida</taxon>
        <taxon>Entamoebidae</taxon>
        <taxon>Entamoeba</taxon>
    </lineage>
</organism>
<reference evidence="6 7" key="1">
    <citation type="submission" date="2012-10" db="EMBL/GenBank/DDBJ databases">
        <authorList>
            <person name="Zafar N."/>
            <person name="Inman J."/>
            <person name="Hall N."/>
            <person name="Lorenzi H."/>
            <person name="Caler E."/>
        </authorList>
    </citation>
    <scope>NUCLEOTIDE SEQUENCE [LARGE SCALE GENOMIC DNA]</scope>
    <source>
        <strain evidence="6 7">IP1</strain>
    </source>
</reference>
<dbReference type="GO" id="GO:0003688">
    <property type="term" value="F:DNA replication origin binding"/>
    <property type="evidence" value="ECO:0007669"/>
    <property type="project" value="TreeGrafter"/>
</dbReference>
<comment type="subcellular location">
    <subcellularLocation>
        <location evidence="1">Nucleus</location>
    </subcellularLocation>
</comment>
<comment type="similarity">
    <text evidence="2">Belongs to the CDC45 family.</text>
</comment>
<evidence type="ECO:0000313" key="6">
    <source>
        <dbReference type="EMBL" id="ELP91352.1"/>
    </source>
</evidence>
<dbReference type="VEuPathDB" id="AmoebaDB:EIN_153890"/>
<dbReference type="GO" id="GO:0006270">
    <property type="term" value="P:DNA replication initiation"/>
    <property type="evidence" value="ECO:0007669"/>
    <property type="project" value="InterPro"/>
</dbReference>
<evidence type="ECO:0000256" key="1">
    <source>
        <dbReference type="ARBA" id="ARBA00004123"/>
    </source>
</evidence>
<dbReference type="RefSeq" id="XP_004258123.1">
    <property type="nucleotide sequence ID" value="XM_004258075.1"/>
</dbReference>
<evidence type="ECO:0000256" key="2">
    <source>
        <dbReference type="ARBA" id="ARBA00010727"/>
    </source>
</evidence>
<evidence type="ECO:0000256" key="4">
    <source>
        <dbReference type="ARBA" id="ARBA00023242"/>
    </source>
</evidence>